<protein>
    <recommendedName>
        <fullName evidence="1">F-box domain-containing protein</fullName>
    </recommendedName>
</protein>
<dbReference type="SUPFAM" id="SSF52047">
    <property type="entry name" value="RNI-like"/>
    <property type="match status" value="1"/>
</dbReference>
<keyword evidence="3" id="KW-1185">Reference proteome</keyword>
<dbReference type="InterPro" id="IPR036047">
    <property type="entry name" value="F-box-like_dom_sf"/>
</dbReference>
<evidence type="ECO:0000313" key="2">
    <source>
        <dbReference type="EMBL" id="KZS94927.1"/>
    </source>
</evidence>
<reference evidence="2 3" key="1">
    <citation type="journal article" date="2016" name="Mol. Biol. Evol.">
        <title>Comparative Genomics of Early-Diverging Mushroom-Forming Fungi Provides Insights into the Origins of Lignocellulose Decay Capabilities.</title>
        <authorList>
            <person name="Nagy L.G."/>
            <person name="Riley R."/>
            <person name="Tritt A."/>
            <person name="Adam C."/>
            <person name="Daum C."/>
            <person name="Floudas D."/>
            <person name="Sun H."/>
            <person name="Yadav J.S."/>
            <person name="Pangilinan J."/>
            <person name="Larsson K.H."/>
            <person name="Matsuura K."/>
            <person name="Barry K."/>
            <person name="Labutti K."/>
            <person name="Kuo R."/>
            <person name="Ohm R.A."/>
            <person name="Bhattacharya S.S."/>
            <person name="Shirouzu T."/>
            <person name="Yoshinaga Y."/>
            <person name="Martin F.M."/>
            <person name="Grigoriev I.V."/>
            <person name="Hibbett D.S."/>
        </authorList>
    </citation>
    <scope>NUCLEOTIDE SEQUENCE [LARGE SCALE GENOMIC DNA]</scope>
    <source>
        <strain evidence="2 3">HHB9708</strain>
    </source>
</reference>
<dbReference type="STRING" id="1314777.A0A164WC77"/>
<gene>
    <name evidence="2" type="ORF">SISNIDRAFT_484443</name>
</gene>
<organism evidence="2 3">
    <name type="scientific">Sistotremastrum niveocremeum HHB9708</name>
    <dbReference type="NCBI Taxonomy" id="1314777"/>
    <lineage>
        <taxon>Eukaryota</taxon>
        <taxon>Fungi</taxon>
        <taxon>Dikarya</taxon>
        <taxon>Basidiomycota</taxon>
        <taxon>Agaricomycotina</taxon>
        <taxon>Agaricomycetes</taxon>
        <taxon>Sistotremastrales</taxon>
        <taxon>Sistotremastraceae</taxon>
        <taxon>Sertulicium</taxon>
        <taxon>Sertulicium niveocremeum</taxon>
    </lineage>
</organism>
<accession>A0A164WC77</accession>
<dbReference type="EMBL" id="KV419403">
    <property type="protein sequence ID" value="KZS94927.1"/>
    <property type="molecule type" value="Genomic_DNA"/>
</dbReference>
<dbReference type="Gene3D" id="1.20.1280.50">
    <property type="match status" value="1"/>
</dbReference>
<dbReference type="Proteomes" id="UP000076722">
    <property type="component" value="Unassembled WGS sequence"/>
</dbReference>
<dbReference type="OrthoDB" id="2269034at2759"/>
<dbReference type="SUPFAM" id="SSF81383">
    <property type="entry name" value="F-box domain"/>
    <property type="match status" value="1"/>
</dbReference>
<name>A0A164WC77_9AGAM</name>
<dbReference type="InterPro" id="IPR001810">
    <property type="entry name" value="F-box_dom"/>
</dbReference>
<proteinExistence type="predicted"/>
<dbReference type="Pfam" id="PF12937">
    <property type="entry name" value="F-box-like"/>
    <property type="match status" value="1"/>
</dbReference>
<evidence type="ECO:0000313" key="3">
    <source>
        <dbReference type="Proteomes" id="UP000076722"/>
    </source>
</evidence>
<dbReference type="AlphaFoldDB" id="A0A164WC77"/>
<feature type="domain" description="F-box" evidence="1">
    <location>
        <begin position="78"/>
        <end position="137"/>
    </location>
</feature>
<dbReference type="InterPro" id="IPR032675">
    <property type="entry name" value="LRR_dom_sf"/>
</dbReference>
<sequence length="619" mass="70381">MPLTTSLTMLEPLDELCQGFHDQLETLILQARVQGVLAHPCVLFADWSQEKRYLDHINKELARCMARVNRETNFHVGIGRLPDEVLGRIMVYYLWLPKISKLRHTRSPQSWRTLCLVCTRWRTVAFNTPSLWNQISFKWTPRMIDLFFDRSGVCPLSLFAMALTDQYGDVFKKRLHKEINRISRLFIGWIPEPDENPSDAMTRFLEDQLSSEKRPALTDLYLSYGKAILSQTTSLKPPNAPNLLLLELRGISFTTAATPFPRLQVLNILNSPMTISEIFSFLKSCPSLETLYIERRRISHPSKERFLSGPSIPLPKLKTSTIRNFSNRSLSNLLSRLIDSAASAFFDLRLSRDTTNATTLIEILPETLTSLLRSASELSLDATTAHSSDSFAYLLTLNSPRIKFKISQCPLDLKSVLSGLTSIGVHKLSAITIVSKRLPEAQSLAKFFHSSPGLRKVGIQTKDPRPFFEAIESGQTTKEDTAYSPKTPNPEKAIATAELVILPLLSELNIFRTPYSRSLLKTFLNKRRIKGMKIRSLKMTYEDDDEYSDDEHADKTPLKDIKALVDVFEFVSDYPKKRNQDDSDSSTGIECECDDCLSEEDHHRYPDDDSDGCEAFGFY</sequence>
<dbReference type="Gene3D" id="3.80.10.10">
    <property type="entry name" value="Ribonuclease Inhibitor"/>
    <property type="match status" value="1"/>
</dbReference>
<evidence type="ECO:0000259" key="1">
    <source>
        <dbReference type="Pfam" id="PF12937"/>
    </source>
</evidence>